<dbReference type="EC" id="2.7.8.13" evidence="12 13"/>
<name>A0A1S1YYL5_FLAPC</name>
<comment type="pathway">
    <text evidence="12">Cell wall biogenesis; peptidoglycan biosynthesis.</text>
</comment>
<dbReference type="EMBL" id="JRYR02000001">
    <property type="protein sequence ID" value="OHX66092.1"/>
    <property type="molecule type" value="Genomic_DNA"/>
</dbReference>
<evidence type="ECO:0000256" key="14">
    <source>
        <dbReference type="PIRSR" id="PIRSR600715-1"/>
    </source>
</evidence>
<comment type="similarity">
    <text evidence="2 12">Belongs to the glycosyltransferase 4 family. MraY subfamily.</text>
</comment>
<evidence type="ECO:0000256" key="7">
    <source>
        <dbReference type="ARBA" id="ARBA00022984"/>
    </source>
</evidence>
<keyword evidence="7 12" id="KW-0573">Peptidoglycan synthesis</keyword>
<reference evidence="15 16" key="1">
    <citation type="journal article" date="2012" name="Int. J. Syst. Evol. Microbiol.">
        <title>Flammeovirga pacifica sp. nov., isolated from deep-sea sediment.</title>
        <authorList>
            <person name="Xu H."/>
            <person name="Fu Y."/>
            <person name="Yang N."/>
            <person name="Ding Z."/>
            <person name="Lai Q."/>
            <person name="Zeng R."/>
        </authorList>
    </citation>
    <scope>NUCLEOTIDE SEQUENCE [LARGE SCALE GENOMIC DNA]</scope>
    <source>
        <strain evidence="16">DSM 24597 / LMG 26175 / WPAGA1</strain>
    </source>
</reference>
<evidence type="ECO:0000256" key="3">
    <source>
        <dbReference type="ARBA" id="ARBA00022618"/>
    </source>
</evidence>
<feature type="transmembrane region" description="Helical" evidence="12">
    <location>
        <begin position="20"/>
        <end position="43"/>
    </location>
</feature>
<dbReference type="PANTHER" id="PTHR22926:SF5">
    <property type="entry name" value="PHOSPHO-N-ACETYLMURAMOYL-PENTAPEPTIDE-TRANSFERASE HOMOLOG"/>
    <property type="match status" value="1"/>
</dbReference>
<keyword evidence="8 12" id="KW-1133">Transmembrane helix</keyword>
<dbReference type="PANTHER" id="PTHR22926">
    <property type="entry name" value="PHOSPHO-N-ACETYLMURAMOYL-PENTAPEPTIDE-TRANSFERASE"/>
    <property type="match status" value="1"/>
</dbReference>
<keyword evidence="5 12" id="KW-0812">Transmembrane</keyword>
<keyword evidence="11 12" id="KW-0961">Cell wall biogenesis/degradation</keyword>
<comment type="cofactor">
    <cofactor evidence="12 14">
        <name>Mg(2+)</name>
        <dbReference type="ChEBI" id="CHEBI:18420"/>
    </cofactor>
</comment>
<feature type="transmembrane region" description="Helical" evidence="12">
    <location>
        <begin position="382"/>
        <end position="401"/>
    </location>
</feature>
<dbReference type="GO" id="GO:0005886">
    <property type="term" value="C:plasma membrane"/>
    <property type="evidence" value="ECO:0007669"/>
    <property type="project" value="UniProtKB-SubCell"/>
</dbReference>
<comment type="function">
    <text evidence="12">Catalyzes the initial step of the lipid cycle reactions in the biosynthesis of the cell wall peptidoglycan: transfers peptidoglycan precursor phospho-MurNAc-pentapeptide from UDP-MurNAc-pentapeptide onto the lipid carrier undecaprenyl phosphate, yielding undecaprenyl-pyrophosphoryl-MurNAc-pentapeptide, known as lipid I.</text>
</comment>
<evidence type="ECO:0000256" key="6">
    <source>
        <dbReference type="ARBA" id="ARBA00022960"/>
    </source>
</evidence>
<keyword evidence="10 12" id="KW-0131">Cell cycle</keyword>
<keyword evidence="12 14" id="KW-0479">Metal-binding</keyword>
<dbReference type="OrthoDB" id="9805475at2"/>
<feature type="transmembrane region" description="Helical" evidence="12">
    <location>
        <begin position="277"/>
        <end position="294"/>
    </location>
</feature>
<evidence type="ECO:0000313" key="16">
    <source>
        <dbReference type="Proteomes" id="UP000179797"/>
    </source>
</evidence>
<comment type="subcellular location">
    <subcellularLocation>
        <location evidence="12">Cell membrane</location>
        <topology evidence="12">Multi-pass membrane protein</topology>
    </subcellularLocation>
    <subcellularLocation>
        <location evidence="1">Membrane</location>
        <topology evidence="1">Multi-pass membrane protein</topology>
    </subcellularLocation>
</comment>
<dbReference type="STRING" id="915059.NH26_06885"/>
<dbReference type="GO" id="GO:0008360">
    <property type="term" value="P:regulation of cell shape"/>
    <property type="evidence" value="ECO:0007669"/>
    <property type="project" value="UniProtKB-KW"/>
</dbReference>
<feature type="binding site" evidence="14">
    <location>
        <position position="230"/>
    </location>
    <ligand>
        <name>Mg(2+)</name>
        <dbReference type="ChEBI" id="CHEBI:18420"/>
    </ligand>
</feature>
<feature type="transmembrane region" description="Helical" evidence="12">
    <location>
        <begin position="75"/>
        <end position="92"/>
    </location>
</feature>
<keyword evidence="12" id="KW-1003">Cell membrane</keyword>
<comment type="caution">
    <text evidence="15">The sequence shown here is derived from an EMBL/GenBank/DDBJ whole genome shotgun (WGS) entry which is preliminary data.</text>
</comment>
<feature type="transmembrane region" description="Helical" evidence="12">
    <location>
        <begin position="328"/>
        <end position="351"/>
    </location>
</feature>
<dbReference type="AlphaFoldDB" id="A0A1S1YYL5"/>
<dbReference type="HAMAP" id="MF_00038">
    <property type="entry name" value="MraY"/>
    <property type="match status" value="1"/>
</dbReference>
<dbReference type="NCBIfam" id="TIGR00445">
    <property type="entry name" value="mraY"/>
    <property type="match status" value="1"/>
</dbReference>
<protein>
    <recommendedName>
        <fullName evidence="12 13">Phospho-N-acetylmuramoyl-pentapeptide-transferase</fullName>
        <ecNumber evidence="12 13">2.7.8.13</ecNumber>
    </recommendedName>
    <alternativeName>
        <fullName evidence="12">UDP-MurNAc-pentapeptide phosphotransferase</fullName>
    </alternativeName>
</protein>
<gene>
    <name evidence="12" type="primary">mraY</name>
    <name evidence="15" type="ORF">NH26_06885</name>
</gene>
<keyword evidence="9 12" id="KW-0472">Membrane</keyword>
<proteinExistence type="inferred from homology"/>
<feature type="transmembrane region" description="Helical" evidence="12">
    <location>
        <begin position="238"/>
        <end position="257"/>
    </location>
</feature>
<evidence type="ECO:0000256" key="12">
    <source>
        <dbReference type="HAMAP-Rule" id="MF_00038"/>
    </source>
</evidence>
<feature type="transmembrane region" description="Helical" evidence="12">
    <location>
        <begin position="212"/>
        <end position="231"/>
    </location>
</feature>
<dbReference type="GO" id="GO:0046872">
    <property type="term" value="F:metal ion binding"/>
    <property type="evidence" value="ECO:0007669"/>
    <property type="project" value="UniProtKB-KW"/>
</dbReference>
<sequence length="404" mass="44730">MLYYLFNYLDKHYDIAGTGLFQYITFRAMLTTIFSVLFIAFFGKKIIQMLQKMQMGEIVRNLGLAGQMEKTGTPTMGGIIIIGAIVFPVLLFGNLANVYIQLLLITLIWTGAIGFLDDYLKRIKKNKDGLSGKFKILGQIGLGLLVGLTLVSNEDVVVRKFSKGIKSTKSVSEYVKGVDYNDIRSLETTIPFLKDNEINYSEILPDKTASNILYIILVIFIITAVSNGTNITDGLDGLAAGTSAIVATVLAIFAYLSGNIIFSSYLNIMYIPQSGEIAIFATALVGACIGFLWFNAYPAQVFMGDTGSLALGGVIASLAIVLRKELMLPLLCGVFLVENLSVIIQVFYFKYTKKKYGEGRRVFLMAPLHHHYQKKEIPEPKIVTRFWIVSILLAIGTILTLKIR</sequence>
<dbReference type="UniPathway" id="UPA00219"/>
<evidence type="ECO:0000256" key="10">
    <source>
        <dbReference type="ARBA" id="ARBA00023306"/>
    </source>
</evidence>
<evidence type="ECO:0000256" key="1">
    <source>
        <dbReference type="ARBA" id="ARBA00004141"/>
    </source>
</evidence>
<comment type="catalytic activity">
    <reaction evidence="12">
        <text>UDP-N-acetyl-alpha-D-muramoyl-L-alanyl-gamma-D-glutamyl-meso-2,6-diaminopimeloyl-D-alanyl-D-alanine + di-trans,octa-cis-undecaprenyl phosphate = di-trans,octa-cis-undecaprenyl diphospho-N-acetyl-alpha-D-muramoyl-L-alanyl-D-glutamyl-meso-2,6-diaminopimeloyl-D-alanyl-D-alanine + UMP</text>
        <dbReference type="Rhea" id="RHEA:28386"/>
        <dbReference type="ChEBI" id="CHEBI:57865"/>
        <dbReference type="ChEBI" id="CHEBI:60392"/>
        <dbReference type="ChEBI" id="CHEBI:61386"/>
        <dbReference type="ChEBI" id="CHEBI:61387"/>
        <dbReference type="EC" id="2.7.8.13"/>
    </reaction>
</comment>
<dbReference type="PROSITE" id="PS01348">
    <property type="entry name" value="MRAY_2"/>
    <property type="match status" value="1"/>
</dbReference>
<accession>A0A1S1YYL5</accession>
<evidence type="ECO:0000256" key="2">
    <source>
        <dbReference type="ARBA" id="ARBA00005583"/>
    </source>
</evidence>
<keyword evidence="4 12" id="KW-0808">Transferase</keyword>
<dbReference type="InterPro" id="IPR000715">
    <property type="entry name" value="Glycosyl_transferase_4"/>
</dbReference>
<keyword evidence="3 12" id="KW-0132">Cell division</keyword>
<evidence type="ECO:0000256" key="11">
    <source>
        <dbReference type="ARBA" id="ARBA00023316"/>
    </source>
</evidence>
<dbReference type="PROSITE" id="PS01347">
    <property type="entry name" value="MRAY_1"/>
    <property type="match status" value="1"/>
</dbReference>
<dbReference type="GO" id="GO:0051992">
    <property type="term" value="F:UDP-N-acetylmuramoyl-L-alanyl-D-glutamyl-meso-2,6-diaminopimelyl-D-alanyl-D-alanine:undecaprenyl-phosphate transferase activity"/>
    <property type="evidence" value="ECO:0007669"/>
    <property type="project" value="RHEA"/>
</dbReference>
<organism evidence="15 16">
    <name type="scientific">Flammeovirga pacifica</name>
    <dbReference type="NCBI Taxonomy" id="915059"/>
    <lineage>
        <taxon>Bacteria</taxon>
        <taxon>Pseudomonadati</taxon>
        <taxon>Bacteroidota</taxon>
        <taxon>Cytophagia</taxon>
        <taxon>Cytophagales</taxon>
        <taxon>Flammeovirgaceae</taxon>
        <taxon>Flammeovirga</taxon>
    </lineage>
</organism>
<evidence type="ECO:0000313" key="15">
    <source>
        <dbReference type="EMBL" id="OHX66092.1"/>
    </source>
</evidence>
<keyword evidence="16" id="KW-1185">Reference proteome</keyword>
<dbReference type="Pfam" id="PF00953">
    <property type="entry name" value="Glycos_transf_4"/>
    <property type="match status" value="1"/>
</dbReference>
<evidence type="ECO:0000256" key="5">
    <source>
        <dbReference type="ARBA" id="ARBA00022692"/>
    </source>
</evidence>
<dbReference type="GO" id="GO:0009252">
    <property type="term" value="P:peptidoglycan biosynthetic process"/>
    <property type="evidence" value="ECO:0007669"/>
    <property type="project" value="UniProtKB-UniRule"/>
</dbReference>
<dbReference type="InterPro" id="IPR018480">
    <property type="entry name" value="PNAcMuramoyl-5peptid_Trfase_CS"/>
</dbReference>
<feature type="binding site" evidence="14">
    <location>
        <position position="305"/>
    </location>
    <ligand>
        <name>Mg(2+)</name>
        <dbReference type="ChEBI" id="CHEBI:18420"/>
    </ligand>
</feature>
<evidence type="ECO:0000256" key="8">
    <source>
        <dbReference type="ARBA" id="ARBA00022989"/>
    </source>
</evidence>
<keyword evidence="12 14" id="KW-0460">Magnesium</keyword>
<dbReference type="GO" id="GO:0051301">
    <property type="term" value="P:cell division"/>
    <property type="evidence" value="ECO:0007669"/>
    <property type="project" value="UniProtKB-KW"/>
</dbReference>
<evidence type="ECO:0000256" key="9">
    <source>
        <dbReference type="ARBA" id="ARBA00023136"/>
    </source>
</evidence>
<keyword evidence="6 12" id="KW-0133">Cell shape</keyword>
<feature type="transmembrane region" description="Helical" evidence="12">
    <location>
        <begin position="301"/>
        <end position="322"/>
    </location>
</feature>
<dbReference type="Proteomes" id="UP000179797">
    <property type="component" value="Unassembled WGS sequence"/>
</dbReference>
<dbReference type="GO" id="GO:0071555">
    <property type="term" value="P:cell wall organization"/>
    <property type="evidence" value="ECO:0007669"/>
    <property type="project" value="UniProtKB-KW"/>
</dbReference>
<dbReference type="GO" id="GO:0008963">
    <property type="term" value="F:phospho-N-acetylmuramoyl-pentapeptide-transferase activity"/>
    <property type="evidence" value="ECO:0007669"/>
    <property type="project" value="UniProtKB-UniRule"/>
</dbReference>
<evidence type="ECO:0000256" key="4">
    <source>
        <dbReference type="ARBA" id="ARBA00022679"/>
    </source>
</evidence>
<feature type="transmembrane region" description="Helical" evidence="12">
    <location>
        <begin position="98"/>
        <end position="116"/>
    </location>
</feature>
<dbReference type="InterPro" id="IPR003524">
    <property type="entry name" value="PNAcMuramoyl-5peptid_Trfase"/>
</dbReference>
<dbReference type="CDD" id="cd06852">
    <property type="entry name" value="GT_MraY"/>
    <property type="match status" value="1"/>
</dbReference>
<evidence type="ECO:0000256" key="13">
    <source>
        <dbReference type="NCBIfam" id="TIGR00445"/>
    </source>
</evidence>
<dbReference type="RefSeq" id="WP_044218652.1">
    <property type="nucleotide sequence ID" value="NZ_JRYR02000001.1"/>
</dbReference>